<evidence type="ECO:0000256" key="2">
    <source>
        <dbReference type="ARBA" id="ARBA00022448"/>
    </source>
</evidence>
<keyword evidence="5 10" id="KW-0812">Transmembrane</keyword>
<dbReference type="Pfam" id="PF02386">
    <property type="entry name" value="TrkH"/>
    <property type="match status" value="1"/>
</dbReference>
<feature type="transmembrane region" description="Helical" evidence="10">
    <location>
        <begin position="127"/>
        <end position="147"/>
    </location>
</feature>
<name>A0A841I1L5_9DEIO</name>
<protein>
    <submittedName>
        <fullName evidence="11">Trk system potassium uptake protein TrkH</fullName>
    </submittedName>
</protein>
<keyword evidence="3" id="KW-1003">Cell membrane</keyword>
<evidence type="ECO:0000256" key="4">
    <source>
        <dbReference type="ARBA" id="ARBA00022538"/>
    </source>
</evidence>
<keyword evidence="7 10" id="KW-1133">Transmembrane helix</keyword>
<keyword evidence="2" id="KW-0813">Transport</keyword>
<evidence type="ECO:0000256" key="8">
    <source>
        <dbReference type="ARBA" id="ARBA00023065"/>
    </source>
</evidence>
<evidence type="ECO:0000313" key="11">
    <source>
        <dbReference type="EMBL" id="MBB6097962.1"/>
    </source>
</evidence>
<dbReference type="AlphaFoldDB" id="A0A841I1L5"/>
<dbReference type="GO" id="GO:0015379">
    <property type="term" value="F:potassium:chloride symporter activity"/>
    <property type="evidence" value="ECO:0007669"/>
    <property type="project" value="InterPro"/>
</dbReference>
<evidence type="ECO:0000256" key="3">
    <source>
        <dbReference type="ARBA" id="ARBA00022475"/>
    </source>
</evidence>
<keyword evidence="6" id="KW-0630">Potassium</keyword>
<accession>A0A841I1L5</accession>
<evidence type="ECO:0000256" key="7">
    <source>
        <dbReference type="ARBA" id="ARBA00022989"/>
    </source>
</evidence>
<comment type="subcellular location">
    <subcellularLocation>
        <location evidence="1">Cell membrane</location>
        <topology evidence="1">Multi-pass membrane protein</topology>
    </subcellularLocation>
</comment>
<feature type="transmembrane region" description="Helical" evidence="10">
    <location>
        <begin position="409"/>
        <end position="430"/>
    </location>
</feature>
<feature type="transmembrane region" description="Helical" evidence="10">
    <location>
        <begin position="231"/>
        <end position="250"/>
    </location>
</feature>
<keyword evidence="4" id="KW-0633">Potassium transport</keyword>
<dbReference type="InterPro" id="IPR003445">
    <property type="entry name" value="Cat_transpt"/>
</dbReference>
<feature type="transmembrane region" description="Helical" evidence="10">
    <location>
        <begin position="159"/>
        <end position="179"/>
    </location>
</feature>
<dbReference type="PANTHER" id="PTHR32024:SF1">
    <property type="entry name" value="KTR SYSTEM POTASSIUM UPTAKE PROTEIN B"/>
    <property type="match status" value="1"/>
</dbReference>
<comment type="caution">
    <text evidence="11">The sequence shown here is derived from an EMBL/GenBank/DDBJ whole genome shotgun (WGS) entry which is preliminary data.</text>
</comment>
<dbReference type="RefSeq" id="WP_183985910.1">
    <property type="nucleotide sequence ID" value="NZ_JACHHG010000004.1"/>
</dbReference>
<keyword evidence="9 10" id="KW-0472">Membrane</keyword>
<dbReference type="InterPro" id="IPR004772">
    <property type="entry name" value="TrkH"/>
</dbReference>
<feature type="transmembrane region" description="Helical" evidence="10">
    <location>
        <begin position="351"/>
        <end position="372"/>
    </location>
</feature>
<feature type="transmembrane region" description="Helical" evidence="10">
    <location>
        <begin position="76"/>
        <end position="99"/>
    </location>
</feature>
<feature type="transmembrane region" description="Helical" evidence="10">
    <location>
        <begin position="15"/>
        <end position="36"/>
    </location>
</feature>
<dbReference type="EMBL" id="JACHHG010000004">
    <property type="protein sequence ID" value="MBB6097962.1"/>
    <property type="molecule type" value="Genomic_DNA"/>
</dbReference>
<gene>
    <name evidence="11" type="ORF">HNR42_001385</name>
</gene>
<feature type="transmembrane region" description="Helical" evidence="10">
    <location>
        <begin position="42"/>
        <end position="64"/>
    </location>
</feature>
<feature type="transmembrane region" description="Helical" evidence="10">
    <location>
        <begin position="287"/>
        <end position="306"/>
    </location>
</feature>
<proteinExistence type="predicted"/>
<evidence type="ECO:0000256" key="5">
    <source>
        <dbReference type="ARBA" id="ARBA00022692"/>
    </source>
</evidence>
<dbReference type="NCBIfam" id="TIGR00933">
    <property type="entry name" value="2a38"/>
    <property type="match status" value="1"/>
</dbReference>
<evidence type="ECO:0000256" key="6">
    <source>
        <dbReference type="ARBA" id="ARBA00022958"/>
    </source>
</evidence>
<reference evidence="11 12" key="1">
    <citation type="submission" date="2020-08" db="EMBL/GenBank/DDBJ databases">
        <title>Genomic Encyclopedia of Type Strains, Phase IV (KMG-IV): sequencing the most valuable type-strain genomes for metagenomic binning, comparative biology and taxonomic classification.</title>
        <authorList>
            <person name="Goeker M."/>
        </authorList>
    </citation>
    <scope>NUCLEOTIDE SEQUENCE [LARGE SCALE GENOMIC DNA]</scope>
    <source>
        <strain evidence="11 12">DSM 21458</strain>
    </source>
</reference>
<keyword evidence="12" id="KW-1185">Reference proteome</keyword>
<evidence type="ECO:0000256" key="10">
    <source>
        <dbReference type="SAM" id="Phobius"/>
    </source>
</evidence>
<dbReference type="GO" id="GO:0005886">
    <property type="term" value="C:plasma membrane"/>
    <property type="evidence" value="ECO:0007669"/>
    <property type="project" value="UniProtKB-SubCell"/>
</dbReference>
<evidence type="ECO:0000256" key="9">
    <source>
        <dbReference type="ARBA" id="ARBA00023136"/>
    </source>
</evidence>
<feature type="transmembrane region" description="Helical" evidence="10">
    <location>
        <begin position="191"/>
        <end position="211"/>
    </location>
</feature>
<evidence type="ECO:0000256" key="1">
    <source>
        <dbReference type="ARBA" id="ARBA00004651"/>
    </source>
</evidence>
<evidence type="ECO:0000313" key="12">
    <source>
        <dbReference type="Proteomes" id="UP000569951"/>
    </source>
</evidence>
<dbReference type="Proteomes" id="UP000569951">
    <property type="component" value="Unassembled WGS sequence"/>
</dbReference>
<keyword evidence="8" id="KW-0406">Ion transport</keyword>
<organism evidence="11 12">
    <name type="scientific">Deinobacterium chartae</name>
    <dbReference type="NCBI Taxonomy" id="521158"/>
    <lineage>
        <taxon>Bacteria</taxon>
        <taxon>Thermotogati</taxon>
        <taxon>Deinococcota</taxon>
        <taxon>Deinococci</taxon>
        <taxon>Deinococcales</taxon>
        <taxon>Deinococcaceae</taxon>
        <taxon>Deinobacterium</taxon>
    </lineage>
</organism>
<sequence>MLRHLRLPRFTPPQLIALTFALGIVIGGLLLALPFAHAPGKHVSLLTAFFTATSALCVTGLNVVDPGTTWSLAGQIIILLLIQVGGLGIVTFGTLFAFLSGRRIGFGERLRLAQQLNALEVGGVVDLLRRIVLYTAVIEGIGALLLYPRFAALEGPLRGAYFAVFHAVSAFNNAGFALYPDNLMRFVSDPLITGVISALVISGGLGFLTFIGLQLYRRDPRAFRLSLNTRIALATTAFLLLAGTLTVAAFEWNNPKTLGPLPLGGKLLGSVFQAVVPRTAGFNSVDYGGLTQATLFITTLLMFVGANPGSTGGGIKTTTFFVLVTSAWSMVRGRGEMVAFRRRIDSELVVRAGVVTVLSLTLVVTALLVLTLTDAKLPFLNLAFEAFSAFATVGLSINTTPLISPAGQIVLILLMYLGRIGPLTFAIALARPSRRGVGYPADRNVLIG</sequence>
<dbReference type="PANTHER" id="PTHR32024">
    <property type="entry name" value="TRK SYSTEM POTASSIUM UPTAKE PROTEIN TRKG-RELATED"/>
    <property type="match status" value="1"/>
</dbReference>